<evidence type="ECO:0000313" key="3">
    <source>
        <dbReference type="EMBL" id="NVN41381.1"/>
    </source>
</evidence>
<comment type="caution">
    <text evidence="3">The sequence shown here is derived from an EMBL/GenBank/DDBJ whole genome shotgun (WGS) entry which is preliminary data.</text>
</comment>
<reference evidence="3 4" key="1">
    <citation type="submission" date="2020-06" db="EMBL/GenBank/DDBJ databases">
        <title>Description of novel acetic acid bacteria.</title>
        <authorList>
            <person name="Sombolestani A."/>
        </authorList>
    </citation>
    <scope>NUCLEOTIDE SEQUENCE [LARGE SCALE GENOMIC DNA]</scope>
    <source>
        <strain evidence="3 4">LMG 27010</strain>
    </source>
</reference>
<dbReference type="PANTHER" id="PTHR23028:SF53">
    <property type="entry name" value="ACYL_TRANSF_3 DOMAIN-CONTAINING PROTEIN"/>
    <property type="match status" value="1"/>
</dbReference>
<evidence type="ECO:0000259" key="2">
    <source>
        <dbReference type="Pfam" id="PF01757"/>
    </source>
</evidence>
<keyword evidence="1" id="KW-1133">Transmembrane helix</keyword>
<dbReference type="InterPro" id="IPR050879">
    <property type="entry name" value="Acyltransferase_3"/>
</dbReference>
<evidence type="ECO:0000313" key="4">
    <source>
        <dbReference type="Proteomes" id="UP000585665"/>
    </source>
</evidence>
<keyword evidence="3" id="KW-0012">Acyltransferase</keyword>
<feature type="transmembrane region" description="Helical" evidence="1">
    <location>
        <begin position="61"/>
        <end position="80"/>
    </location>
</feature>
<feature type="transmembrane region" description="Helical" evidence="1">
    <location>
        <begin position="275"/>
        <end position="296"/>
    </location>
</feature>
<dbReference type="EMBL" id="JABXXR010000121">
    <property type="protein sequence ID" value="NVN41381.1"/>
    <property type="molecule type" value="Genomic_DNA"/>
</dbReference>
<proteinExistence type="predicted"/>
<feature type="transmembrane region" description="Helical" evidence="1">
    <location>
        <begin position="137"/>
        <end position="156"/>
    </location>
</feature>
<dbReference type="Proteomes" id="UP000585665">
    <property type="component" value="Unassembled WGS sequence"/>
</dbReference>
<protein>
    <submittedName>
        <fullName evidence="3">Acyltransferase</fullName>
    </submittedName>
</protein>
<dbReference type="RefSeq" id="WP_176614283.1">
    <property type="nucleotide sequence ID" value="NZ_JABXXR010000121.1"/>
</dbReference>
<keyword evidence="1" id="KW-0812">Transmembrane</keyword>
<dbReference type="Pfam" id="PF01757">
    <property type="entry name" value="Acyl_transf_3"/>
    <property type="match status" value="1"/>
</dbReference>
<dbReference type="GO" id="GO:0009103">
    <property type="term" value="P:lipopolysaccharide biosynthetic process"/>
    <property type="evidence" value="ECO:0007669"/>
    <property type="project" value="TreeGrafter"/>
</dbReference>
<name>A0A850PJC1_9PROT</name>
<keyword evidence="4" id="KW-1185">Reference proteome</keyword>
<organism evidence="3 4">
    <name type="scientific">Ameyamaea chiangmaiensis</name>
    <dbReference type="NCBI Taxonomy" id="442969"/>
    <lineage>
        <taxon>Bacteria</taxon>
        <taxon>Pseudomonadati</taxon>
        <taxon>Pseudomonadota</taxon>
        <taxon>Alphaproteobacteria</taxon>
        <taxon>Acetobacterales</taxon>
        <taxon>Acetobacteraceae</taxon>
        <taxon>Ameyamaea</taxon>
    </lineage>
</organism>
<accession>A0A850PJC1</accession>
<evidence type="ECO:0000256" key="1">
    <source>
        <dbReference type="SAM" id="Phobius"/>
    </source>
</evidence>
<gene>
    <name evidence="3" type="ORF">HUK82_12515</name>
</gene>
<dbReference type="AlphaFoldDB" id="A0A850PJC1"/>
<feature type="transmembrane region" description="Helical" evidence="1">
    <location>
        <begin position="162"/>
        <end position="184"/>
    </location>
</feature>
<feature type="transmembrane region" description="Helical" evidence="1">
    <location>
        <begin position="219"/>
        <end position="239"/>
    </location>
</feature>
<feature type="transmembrane region" description="Helical" evidence="1">
    <location>
        <begin position="348"/>
        <end position="368"/>
    </location>
</feature>
<feature type="domain" description="Acyltransferase 3" evidence="2">
    <location>
        <begin position="15"/>
        <end position="362"/>
    </location>
</feature>
<keyword evidence="3" id="KW-0808">Transferase</keyword>
<sequence>MSLSGVRSAAPHDRNNAIDLLRGVAILLVLFHHFCIAYPLGQSALGTVLTHDAVRAIARNGNYGVTLFFAVSGFLITRRACARWGHLGALDARAFYVFRVARILPCLVLLLAVVSALALAGVPIFATHIPGLSSPVALLHAVLAALTFTVNVFIAHHGWANYALGVLWSLSVEEVFYVTFPIVVLLLRRPVLIVAFWSIIVLVGPFYRAAHQDDESGFLFAYFASFDGIAIGAIAAIIAGRWSLSRGTWRVVTVVTIAAMVALYLYRSIGDTNIWGVSAMAAGTAVLLLAASAPGGRSLSGRPLIARIVEWTGRLSYELYLFHLIVLGALRSVWPASSLAATGLARPAMLVLFLAGSCALAALTNRYYAEPLNRRIRRALAPSPQLAVLAAAPVDAREDRLPVAL</sequence>
<dbReference type="InterPro" id="IPR002656">
    <property type="entry name" value="Acyl_transf_3_dom"/>
</dbReference>
<feature type="transmembrane region" description="Helical" evidence="1">
    <location>
        <begin position="191"/>
        <end position="207"/>
    </location>
</feature>
<keyword evidence="1" id="KW-0472">Membrane</keyword>
<dbReference type="PANTHER" id="PTHR23028">
    <property type="entry name" value="ACETYLTRANSFERASE"/>
    <property type="match status" value="1"/>
</dbReference>
<dbReference type="GO" id="GO:0016747">
    <property type="term" value="F:acyltransferase activity, transferring groups other than amino-acyl groups"/>
    <property type="evidence" value="ECO:0007669"/>
    <property type="project" value="InterPro"/>
</dbReference>
<feature type="transmembrane region" description="Helical" evidence="1">
    <location>
        <begin position="251"/>
        <end position="269"/>
    </location>
</feature>
<feature type="transmembrane region" description="Helical" evidence="1">
    <location>
        <begin position="20"/>
        <end position="40"/>
    </location>
</feature>
<dbReference type="GO" id="GO:0016020">
    <property type="term" value="C:membrane"/>
    <property type="evidence" value="ECO:0007669"/>
    <property type="project" value="TreeGrafter"/>
</dbReference>
<feature type="transmembrane region" description="Helical" evidence="1">
    <location>
        <begin position="100"/>
        <end position="125"/>
    </location>
</feature>